<name>A0A3M7M069_9PLEO</name>
<sequence length="63" mass="6980">MQDHSAPLSAFWRYLGWFYLALRYRPCDISILSASCWSGNGALFLMAASPPTGPPCICCCRCC</sequence>
<dbReference type="EMBL" id="KE747814">
    <property type="protein sequence ID" value="RMZ67842.1"/>
    <property type="molecule type" value="Genomic_DNA"/>
</dbReference>
<reference evidence="1 2" key="1">
    <citation type="journal article" date="2014" name="PLoS ONE">
        <title>De novo Genome Assembly of the Fungal Plant Pathogen Pyrenophora semeniperda.</title>
        <authorList>
            <person name="Soliai M.M."/>
            <person name="Meyer S.E."/>
            <person name="Udall J.A."/>
            <person name="Elzinga D.E."/>
            <person name="Hermansen R.A."/>
            <person name="Bodily P.M."/>
            <person name="Hart A.A."/>
            <person name="Coleman C.E."/>
        </authorList>
    </citation>
    <scope>NUCLEOTIDE SEQUENCE [LARGE SCALE GENOMIC DNA]</scope>
    <source>
        <strain evidence="1 2">CCB06</strain>
        <tissue evidence="1">Mycelium</tissue>
    </source>
</reference>
<accession>A0A3M7M069</accession>
<evidence type="ECO:0000313" key="2">
    <source>
        <dbReference type="Proteomes" id="UP000265663"/>
    </source>
</evidence>
<evidence type="ECO:0000313" key="1">
    <source>
        <dbReference type="EMBL" id="RMZ67842.1"/>
    </source>
</evidence>
<gene>
    <name evidence="1" type="ORF">GMOD_00003889</name>
</gene>
<dbReference type="Proteomes" id="UP000265663">
    <property type="component" value="Unassembled WGS sequence"/>
</dbReference>
<keyword evidence="2" id="KW-1185">Reference proteome</keyword>
<organism evidence="1 2">
    <name type="scientific">Pyrenophora seminiperda CCB06</name>
    <dbReference type="NCBI Taxonomy" id="1302712"/>
    <lineage>
        <taxon>Eukaryota</taxon>
        <taxon>Fungi</taxon>
        <taxon>Dikarya</taxon>
        <taxon>Ascomycota</taxon>
        <taxon>Pezizomycotina</taxon>
        <taxon>Dothideomycetes</taxon>
        <taxon>Pleosporomycetidae</taxon>
        <taxon>Pleosporales</taxon>
        <taxon>Pleosporineae</taxon>
        <taxon>Pleosporaceae</taxon>
        <taxon>Pyrenophora</taxon>
    </lineage>
</organism>
<dbReference type="AlphaFoldDB" id="A0A3M7M069"/>
<proteinExistence type="predicted"/>
<protein>
    <submittedName>
        <fullName evidence="1">Uncharacterized protein</fullName>
    </submittedName>
</protein>